<dbReference type="InterPro" id="IPR036265">
    <property type="entry name" value="HIT-like_sf"/>
</dbReference>
<dbReference type="VEuPathDB" id="ToxoDB:CSUI_003083"/>
<dbReference type="PANTHER" id="PTHR46243:SF1">
    <property type="entry name" value="BIS(5'-ADENOSYL)-TRIPHOSPHATASE"/>
    <property type="match status" value="1"/>
</dbReference>
<dbReference type="GO" id="GO:0003824">
    <property type="term" value="F:catalytic activity"/>
    <property type="evidence" value="ECO:0007669"/>
    <property type="project" value="InterPro"/>
</dbReference>
<protein>
    <submittedName>
        <fullName evidence="4">Histidine triad domain-containing protein</fullName>
    </submittedName>
</protein>
<reference evidence="4 5" key="1">
    <citation type="journal article" date="2017" name="Int. J. Parasitol.">
        <title>The genome of the protozoan parasite Cystoisospora suis and a reverse vaccinology approach to identify vaccine candidates.</title>
        <authorList>
            <person name="Palmieri N."/>
            <person name="Shrestha A."/>
            <person name="Ruttkowski B."/>
            <person name="Beck T."/>
            <person name="Vogl C."/>
            <person name="Tomley F."/>
            <person name="Blake D.P."/>
            <person name="Joachim A."/>
        </authorList>
    </citation>
    <scope>NUCLEOTIDE SEQUENCE [LARGE SCALE GENOMIC DNA]</scope>
    <source>
        <strain evidence="4 5">Wien I</strain>
    </source>
</reference>
<gene>
    <name evidence="4" type="ORF">CSUI_003083</name>
</gene>
<evidence type="ECO:0000313" key="5">
    <source>
        <dbReference type="Proteomes" id="UP000221165"/>
    </source>
</evidence>
<proteinExistence type="predicted"/>
<dbReference type="Gene3D" id="3.30.428.10">
    <property type="entry name" value="HIT-like"/>
    <property type="match status" value="1"/>
</dbReference>
<evidence type="ECO:0000313" key="4">
    <source>
        <dbReference type="EMBL" id="PHJ23070.1"/>
    </source>
</evidence>
<evidence type="ECO:0000256" key="1">
    <source>
        <dbReference type="PROSITE-ProRule" id="PRU00464"/>
    </source>
</evidence>
<dbReference type="PROSITE" id="PS51084">
    <property type="entry name" value="HIT_2"/>
    <property type="match status" value="1"/>
</dbReference>
<comment type="caution">
    <text evidence="1">Lacks conserved residue(s) required for the propagation of feature annotation.</text>
</comment>
<dbReference type="AlphaFoldDB" id="A0A2C6KRN2"/>
<dbReference type="InterPro" id="IPR051884">
    <property type="entry name" value="Bis(5'-adenosyl)-TPase_reg"/>
</dbReference>
<evidence type="ECO:0000256" key="2">
    <source>
        <dbReference type="SAM" id="MobiDB-lite"/>
    </source>
</evidence>
<feature type="region of interest" description="Disordered" evidence="2">
    <location>
        <begin position="161"/>
        <end position="180"/>
    </location>
</feature>
<dbReference type="GeneID" id="94426492"/>
<dbReference type="InterPro" id="IPR011146">
    <property type="entry name" value="HIT-like"/>
</dbReference>
<dbReference type="Proteomes" id="UP000221165">
    <property type="component" value="Unassembled WGS sequence"/>
</dbReference>
<dbReference type="OrthoDB" id="680339at2759"/>
<dbReference type="EMBL" id="MIGC01001325">
    <property type="protein sequence ID" value="PHJ23070.1"/>
    <property type="molecule type" value="Genomic_DNA"/>
</dbReference>
<dbReference type="PANTHER" id="PTHR46243">
    <property type="entry name" value="BIS(5'-ADENOSYL)-TRIPHOSPHATASE"/>
    <property type="match status" value="1"/>
</dbReference>
<organism evidence="4 5">
    <name type="scientific">Cystoisospora suis</name>
    <dbReference type="NCBI Taxonomy" id="483139"/>
    <lineage>
        <taxon>Eukaryota</taxon>
        <taxon>Sar</taxon>
        <taxon>Alveolata</taxon>
        <taxon>Apicomplexa</taxon>
        <taxon>Conoidasida</taxon>
        <taxon>Coccidia</taxon>
        <taxon>Eucoccidiorida</taxon>
        <taxon>Eimeriorina</taxon>
        <taxon>Sarcocystidae</taxon>
        <taxon>Cystoisospora</taxon>
    </lineage>
</organism>
<dbReference type="Pfam" id="PF01230">
    <property type="entry name" value="HIT"/>
    <property type="match status" value="1"/>
</dbReference>
<comment type="caution">
    <text evidence="4">The sequence shown here is derived from an EMBL/GenBank/DDBJ whole genome shotgun (WGS) entry which is preliminary data.</text>
</comment>
<dbReference type="SUPFAM" id="SSF54197">
    <property type="entry name" value="HIT-like"/>
    <property type="match status" value="1"/>
</dbReference>
<name>A0A2C6KRN2_9APIC</name>
<feature type="domain" description="HIT" evidence="3">
    <location>
        <begin position="46"/>
        <end position="153"/>
    </location>
</feature>
<dbReference type="RefSeq" id="XP_067924747.1">
    <property type="nucleotide sequence ID" value="XM_068063281.1"/>
</dbReference>
<sequence>MECAPAFPASPTERPCSASLWQLLATCTRGLRANLSSSSSCCWPGPFSFAGVNLSPENVIFSSELSFAMLSPHPVLPGHAIVTPRRHVKALFDLSDDEREDLFLVTQATSYALNGVTGTDGCTLLVQQGEAAEQHVSQLYVHLVPRRKDDLPSNDEIYPLLESSPVLPDPDGREAATDGVCGGPLKERVAGFAVREWMLQLAADKTAPPCADSHQ</sequence>
<keyword evidence="5" id="KW-1185">Reference proteome</keyword>
<accession>A0A2C6KRN2</accession>
<evidence type="ECO:0000259" key="3">
    <source>
        <dbReference type="PROSITE" id="PS51084"/>
    </source>
</evidence>